<dbReference type="Pfam" id="PF01419">
    <property type="entry name" value="Jacalin"/>
    <property type="match status" value="1"/>
</dbReference>
<dbReference type="InterPro" id="IPR033734">
    <property type="entry name" value="Jacalin-like_lectin_dom_plant"/>
</dbReference>
<keyword evidence="3" id="KW-0430">Lectin</keyword>
<dbReference type="SUPFAM" id="SSF51101">
    <property type="entry name" value="Mannose-binding lectins"/>
    <property type="match status" value="1"/>
</dbReference>
<dbReference type="SUPFAM" id="SSF52540">
    <property type="entry name" value="P-loop containing nucleoside triphosphate hydrolases"/>
    <property type="match status" value="1"/>
</dbReference>
<evidence type="ECO:0000256" key="4">
    <source>
        <dbReference type="ARBA" id="ARBA00022737"/>
    </source>
</evidence>
<dbReference type="CDD" id="cd14798">
    <property type="entry name" value="RX-CC_like"/>
    <property type="match status" value="1"/>
</dbReference>
<keyword evidence="5" id="KW-0547">Nucleotide-binding</keyword>
<reference evidence="9" key="2">
    <citation type="submission" date="2018-05" db="EMBL/GenBank/DDBJ databases">
        <title>OpunRS2 (Oryza punctata Reference Sequence Version 2).</title>
        <authorList>
            <person name="Zhang J."/>
            <person name="Kudrna D."/>
            <person name="Lee S."/>
            <person name="Talag J."/>
            <person name="Welchert J."/>
            <person name="Wing R.A."/>
        </authorList>
    </citation>
    <scope>NUCLEOTIDE SEQUENCE [LARGE SCALE GENOMIC DNA]</scope>
</reference>
<dbReference type="Gene3D" id="3.40.50.300">
    <property type="entry name" value="P-loop containing nucleotide triphosphate hydrolases"/>
    <property type="match status" value="1"/>
</dbReference>
<dbReference type="Gene3D" id="1.10.8.430">
    <property type="entry name" value="Helical domain of apoptotic protease-activating factors"/>
    <property type="match status" value="1"/>
</dbReference>
<dbReference type="EnsemblPlants" id="OPUNC11G11880.1">
    <property type="protein sequence ID" value="OPUNC11G11880.1"/>
    <property type="gene ID" value="OPUNC11G11880"/>
</dbReference>
<dbReference type="GO" id="GO:0042742">
    <property type="term" value="P:defense response to bacterium"/>
    <property type="evidence" value="ECO:0007669"/>
    <property type="project" value="UniProtKB-ARBA"/>
</dbReference>
<dbReference type="STRING" id="4537.A0A0E0MFL3"/>
<evidence type="ECO:0000313" key="9">
    <source>
        <dbReference type="EnsemblPlants" id="OPUNC11G11880.1"/>
    </source>
</evidence>
<dbReference type="Gene3D" id="3.80.10.10">
    <property type="entry name" value="Ribonuclease Inhibitor"/>
    <property type="match status" value="1"/>
</dbReference>
<keyword evidence="4" id="KW-0677">Repeat</keyword>
<dbReference type="Gramene" id="OPUNC11G11880.1">
    <property type="protein sequence ID" value="OPUNC11G11880.1"/>
    <property type="gene ID" value="OPUNC11G11880"/>
</dbReference>
<dbReference type="InterPro" id="IPR036388">
    <property type="entry name" value="WH-like_DNA-bd_sf"/>
</dbReference>
<dbReference type="Gene3D" id="2.100.10.30">
    <property type="entry name" value="Jacalin-like lectin domain"/>
    <property type="match status" value="1"/>
</dbReference>
<dbReference type="SMART" id="SM00915">
    <property type="entry name" value="Jacalin"/>
    <property type="match status" value="1"/>
</dbReference>
<dbReference type="SUPFAM" id="SSF52058">
    <property type="entry name" value="L domain-like"/>
    <property type="match status" value="1"/>
</dbReference>
<name>A0A0E0MFL3_ORYPU</name>
<dbReference type="InterPro" id="IPR041118">
    <property type="entry name" value="Rx_N"/>
</dbReference>
<keyword evidence="2" id="KW-0433">Leucine-rich repeat</keyword>
<dbReference type="GO" id="GO:0030246">
    <property type="term" value="F:carbohydrate binding"/>
    <property type="evidence" value="ECO:0007669"/>
    <property type="project" value="UniProtKB-KW"/>
</dbReference>
<dbReference type="InterPro" id="IPR036404">
    <property type="entry name" value="Jacalin-like_lectin_dom_sf"/>
</dbReference>
<accession>A0A0E0MFL3</accession>
<evidence type="ECO:0000256" key="2">
    <source>
        <dbReference type="ARBA" id="ARBA00022614"/>
    </source>
</evidence>
<reference evidence="9" key="1">
    <citation type="submission" date="2015-04" db="UniProtKB">
        <authorList>
            <consortium name="EnsemblPlants"/>
        </authorList>
    </citation>
    <scope>IDENTIFICATION</scope>
</reference>
<dbReference type="CDD" id="cd09612">
    <property type="entry name" value="Jacalin"/>
    <property type="match status" value="1"/>
</dbReference>
<dbReference type="FunFam" id="1.10.10.10:FF:000322">
    <property type="entry name" value="Probable disease resistance protein At1g63360"/>
    <property type="match status" value="1"/>
</dbReference>
<evidence type="ECO:0000313" key="10">
    <source>
        <dbReference type="Proteomes" id="UP000026962"/>
    </source>
</evidence>
<dbReference type="PANTHER" id="PTHR23155:SF1201">
    <property type="entry name" value="OS02G0301800 PROTEIN"/>
    <property type="match status" value="1"/>
</dbReference>
<dbReference type="PRINTS" id="PR00364">
    <property type="entry name" value="DISEASERSIST"/>
</dbReference>
<dbReference type="Pfam" id="PF23598">
    <property type="entry name" value="LRR_14"/>
    <property type="match status" value="1"/>
</dbReference>
<dbReference type="InterPro" id="IPR002182">
    <property type="entry name" value="NB-ARC"/>
</dbReference>
<dbReference type="InterPro" id="IPR032675">
    <property type="entry name" value="LRR_dom_sf"/>
</dbReference>
<dbReference type="AlphaFoldDB" id="A0A0E0MFL3"/>
<evidence type="ECO:0000259" key="8">
    <source>
        <dbReference type="PROSITE" id="PS51752"/>
    </source>
</evidence>
<dbReference type="Pfam" id="PF18052">
    <property type="entry name" value="Rx_N"/>
    <property type="match status" value="1"/>
</dbReference>
<dbReference type="InterPro" id="IPR027417">
    <property type="entry name" value="P-loop_NTPase"/>
</dbReference>
<keyword evidence="7" id="KW-0175">Coiled coil</keyword>
<dbReference type="InterPro" id="IPR044974">
    <property type="entry name" value="Disease_R_plants"/>
</dbReference>
<dbReference type="Gene3D" id="1.20.5.4130">
    <property type="match status" value="1"/>
</dbReference>
<dbReference type="PROSITE" id="PS51752">
    <property type="entry name" value="JACALIN_LECTIN"/>
    <property type="match status" value="1"/>
</dbReference>
<organism evidence="9">
    <name type="scientific">Oryza punctata</name>
    <name type="common">Red rice</name>
    <dbReference type="NCBI Taxonomy" id="4537"/>
    <lineage>
        <taxon>Eukaryota</taxon>
        <taxon>Viridiplantae</taxon>
        <taxon>Streptophyta</taxon>
        <taxon>Embryophyta</taxon>
        <taxon>Tracheophyta</taxon>
        <taxon>Spermatophyta</taxon>
        <taxon>Magnoliopsida</taxon>
        <taxon>Liliopsida</taxon>
        <taxon>Poales</taxon>
        <taxon>Poaceae</taxon>
        <taxon>BOP clade</taxon>
        <taxon>Oryzoideae</taxon>
        <taxon>Oryzeae</taxon>
        <taxon>Oryzinae</taxon>
        <taxon>Oryza</taxon>
    </lineage>
</organism>
<dbReference type="Pfam" id="PF00931">
    <property type="entry name" value="NB-ARC"/>
    <property type="match status" value="1"/>
</dbReference>
<dbReference type="InterPro" id="IPR055414">
    <property type="entry name" value="LRR_R13L4/SHOC2-like"/>
</dbReference>
<dbReference type="InterPro" id="IPR042197">
    <property type="entry name" value="Apaf_helical"/>
</dbReference>
<evidence type="ECO:0000256" key="5">
    <source>
        <dbReference type="ARBA" id="ARBA00022741"/>
    </source>
</evidence>
<keyword evidence="10" id="KW-1185">Reference proteome</keyword>
<evidence type="ECO:0000256" key="6">
    <source>
        <dbReference type="ARBA" id="ARBA00022821"/>
    </source>
</evidence>
<dbReference type="Gene3D" id="1.10.10.10">
    <property type="entry name" value="Winged helix-like DNA-binding domain superfamily/Winged helix DNA-binding domain"/>
    <property type="match status" value="1"/>
</dbReference>
<sequence>MEIVIGAIGTLLPKLTTLLMTDKYTIVHGNLRTDVMSIKAEFESMQAALERLSEGQITDKQVKIWMKDVKELSYDIEDSIDRFMVLCADSHSHVKQVFGGFLKRLRSLRTARIRHQIATDISDIKSNIKEVANRRDRYKIDSIPVTTATTIDPRLMGIYEEVTKLVGINGPREELAELLMGQEGSPNGQLNVISIVGVGGLGKTTLANVMYRQLRGQFECHAFVSISLKPDLKSILSSILRQVSGGYDSTENWGAEEIINKIRQVLEKKRYFIIIDDIWEKSAWAHIKCALPENNCSSRIITTSRIIDVAEFCCSDADGTMYKLKALSDDDSKKLFYKRIFLHENGCPLQLKEVSVKILKKCGGVPLAIITIASLLGTKPRNVHQWYGVYNSIGFGLENNPSVENMRQILSISYYDLPSHLKACLLYLSMYPEDYNIMRDQLVRRWISEGFIPGNDVDTLFKLGDSYLNELINRNIIQPEYTDKHGTVQVCRVHDMVLDFITSMSNEINFVTTLHTQQIEPYPQKIRRLSLKNSVNEQTTWMEAIDTSHARSLIVLPHGTKLLPPLSKFPVLRVLDMEGCNNLQGHQINGIGNLVHLRCVVLRHTNLVHLPKEIGSLGCLHTLDLRHTAITELPSTIVRLRQLVCLHIDSSVKLPNGIGRMRSLQALSFIDISTSPHFAKELGDLTELRILRISVNAASYESYEKPLVDSLCKLQKVNDVYIHACKLSTEFMSDFGWVPQHLQSFSGGQLSSSPRWINSSLLFLSTLDMLLDILRQEDLQTFGAMQSLQCLRFSVLKIEPEMLVVGTDHANFQCLTEFALVTNAMGLLFVKKAMPKLQKLELGFRVRDTKCFDLGLEYLHSLQHVTIRIDCRDSRIYEVDNAEATFQKAKLMNPNLPTIDVVRQSEDHIIWDKEKVLKEITEEDKELYLKKIGPWGGNGRVTFNIKVAPQRLESVTICSGTIIDALAFSYFDSDGKRYKTPIWGGVGGSISKINLGPSEFLVQVSGTVGPFNVVSEVITSLTLVTNVCSYGPFGQPQGTPFCTSVEKNNSIVGFFGQSGTYLNSVGVYLHPS</sequence>
<protein>
    <recommendedName>
        <fullName evidence="8">Jacalin-type lectin domain-containing protein</fullName>
    </recommendedName>
</protein>
<dbReference type="Pfam" id="PF23559">
    <property type="entry name" value="WHD_DRP"/>
    <property type="match status" value="1"/>
</dbReference>
<feature type="domain" description="Jacalin-type lectin" evidence="8">
    <location>
        <begin position="929"/>
        <end position="1071"/>
    </location>
</feature>
<dbReference type="Proteomes" id="UP000026962">
    <property type="component" value="Chromosome 11"/>
</dbReference>
<dbReference type="PANTHER" id="PTHR23155">
    <property type="entry name" value="DISEASE RESISTANCE PROTEIN RP"/>
    <property type="match status" value="1"/>
</dbReference>
<dbReference type="HOGENOM" id="CLU_000837_25_0_1"/>
<dbReference type="GO" id="GO:0009626">
    <property type="term" value="P:plant-type hypersensitive response"/>
    <property type="evidence" value="ECO:0007669"/>
    <property type="project" value="UniProtKB-ARBA"/>
</dbReference>
<keyword evidence="6" id="KW-0611">Plant defense</keyword>
<dbReference type="eggNOG" id="KOG4658">
    <property type="taxonomic scope" value="Eukaryota"/>
</dbReference>
<dbReference type="FunFam" id="3.40.50.300:FF:001091">
    <property type="entry name" value="Probable disease resistance protein At1g61300"/>
    <property type="match status" value="1"/>
</dbReference>
<evidence type="ECO:0000256" key="3">
    <source>
        <dbReference type="ARBA" id="ARBA00022734"/>
    </source>
</evidence>
<dbReference type="GO" id="GO:0002758">
    <property type="term" value="P:innate immune response-activating signaling pathway"/>
    <property type="evidence" value="ECO:0007669"/>
    <property type="project" value="UniProtKB-ARBA"/>
</dbReference>
<dbReference type="InterPro" id="IPR038005">
    <property type="entry name" value="RX-like_CC"/>
</dbReference>
<dbReference type="GO" id="GO:0043531">
    <property type="term" value="F:ADP binding"/>
    <property type="evidence" value="ECO:0007669"/>
    <property type="project" value="InterPro"/>
</dbReference>
<dbReference type="InterPro" id="IPR058922">
    <property type="entry name" value="WHD_DRP"/>
</dbReference>
<dbReference type="InterPro" id="IPR001229">
    <property type="entry name" value="Jacalin-like_lectin_dom"/>
</dbReference>
<comment type="similarity">
    <text evidence="1">Belongs to the disease resistance NB-LRR family.</text>
</comment>
<proteinExistence type="inferred from homology"/>
<evidence type="ECO:0000256" key="1">
    <source>
        <dbReference type="ARBA" id="ARBA00008894"/>
    </source>
</evidence>
<evidence type="ECO:0000256" key="7">
    <source>
        <dbReference type="ARBA" id="ARBA00023054"/>
    </source>
</evidence>